<proteinExistence type="predicted"/>
<evidence type="ECO:0000313" key="3">
    <source>
        <dbReference type="EMBL" id="SET54737.1"/>
    </source>
</evidence>
<evidence type="ECO:0000256" key="2">
    <source>
        <dbReference type="SAM" id="SignalP"/>
    </source>
</evidence>
<dbReference type="RefSeq" id="WP_091445101.1">
    <property type="nucleotide sequence ID" value="NZ_FOIE01000005.1"/>
</dbReference>
<dbReference type="OrthoDB" id="8771597at2"/>
<organism evidence="3 4">
    <name type="scientific">Geodermatophilus poikilotrophus</name>
    <dbReference type="NCBI Taxonomy" id="1333667"/>
    <lineage>
        <taxon>Bacteria</taxon>
        <taxon>Bacillati</taxon>
        <taxon>Actinomycetota</taxon>
        <taxon>Actinomycetes</taxon>
        <taxon>Geodermatophilales</taxon>
        <taxon>Geodermatophilaceae</taxon>
        <taxon>Geodermatophilus</taxon>
    </lineage>
</organism>
<dbReference type="PROSITE" id="PS51318">
    <property type="entry name" value="TAT"/>
    <property type="match status" value="1"/>
</dbReference>
<dbReference type="InterPro" id="IPR006311">
    <property type="entry name" value="TAT_signal"/>
</dbReference>
<feature type="compositionally biased region" description="Pro residues" evidence="1">
    <location>
        <begin position="30"/>
        <end position="42"/>
    </location>
</feature>
<feature type="region of interest" description="Disordered" evidence="1">
    <location>
        <begin position="28"/>
        <end position="60"/>
    </location>
</feature>
<accession>A0A1I0FBP5</accession>
<feature type="signal peptide" evidence="2">
    <location>
        <begin position="1"/>
        <end position="30"/>
    </location>
</feature>
<keyword evidence="2" id="KW-0732">Signal</keyword>
<sequence length="333" mass="35039">MSAAPRRRALRWAALAAALLTVAVCGGAPAPQPEPEPDPAPVPDSGGLPFASDSPWNLPIPDSPVLDGDSEAIVAALARDGGASALLYDFGVPVYEADADTPRVTVTCTQDWGQCPVEAEEVPIPAGAQAAPGDDGALVVIDRQAGRVYDFWQARELNSGQWSVSWGTWADYDGWGNAPDEAVDGGATGAGINLLAGVVRLREIRDGVIPHALAFASSLSCADEFRYPATKTDGNVDDGTCVPQGSRLQLDPSIDVRSIPDITPGEIAVAEALQTHGGYVRDVSGSALAVAFEAPAEGEENPYPEVAGFPWDYYDMPHIPWDRLRVLRAWDGG</sequence>
<dbReference type="EMBL" id="FOIE01000005">
    <property type="protein sequence ID" value="SET54737.1"/>
    <property type="molecule type" value="Genomic_DNA"/>
</dbReference>
<evidence type="ECO:0000313" key="4">
    <source>
        <dbReference type="Proteomes" id="UP000198507"/>
    </source>
</evidence>
<dbReference type="Proteomes" id="UP000198507">
    <property type="component" value="Unassembled WGS sequence"/>
</dbReference>
<gene>
    <name evidence="3" type="ORF">SAMN04488546_2839</name>
</gene>
<reference evidence="4" key="1">
    <citation type="submission" date="2016-10" db="EMBL/GenBank/DDBJ databases">
        <authorList>
            <person name="Varghese N."/>
            <person name="Submissions S."/>
        </authorList>
    </citation>
    <scope>NUCLEOTIDE SEQUENCE [LARGE SCALE GENOMIC DNA]</scope>
    <source>
        <strain evidence="4">DSM 44209</strain>
    </source>
</reference>
<dbReference type="AlphaFoldDB" id="A0A1I0FBP5"/>
<keyword evidence="4" id="KW-1185">Reference proteome</keyword>
<name>A0A1I0FBP5_9ACTN</name>
<feature type="chain" id="PRO_5011526087" evidence="2">
    <location>
        <begin position="31"/>
        <end position="333"/>
    </location>
</feature>
<evidence type="ECO:0000256" key="1">
    <source>
        <dbReference type="SAM" id="MobiDB-lite"/>
    </source>
</evidence>
<protein>
    <submittedName>
        <fullName evidence="3">Uncharacterized protein</fullName>
    </submittedName>
</protein>